<dbReference type="EMBL" id="PIPV01000004">
    <property type="protein sequence ID" value="RUO55074.1"/>
    <property type="molecule type" value="Genomic_DNA"/>
</dbReference>
<comment type="caution">
    <text evidence="3">The sequence shown here is derived from an EMBL/GenBank/DDBJ whole genome shotgun (WGS) entry which is preliminary data.</text>
</comment>
<dbReference type="SUPFAM" id="SSF51905">
    <property type="entry name" value="FAD/NAD(P)-binding domain"/>
    <property type="match status" value="1"/>
</dbReference>
<organism evidence="3 4">
    <name type="scientific">Idiomarina fontislapidosi</name>
    <dbReference type="NCBI Taxonomy" id="263723"/>
    <lineage>
        <taxon>Bacteria</taxon>
        <taxon>Pseudomonadati</taxon>
        <taxon>Pseudomonadota</taxon>
        <taxon>Gammaproteobacteria</taxon>
        <taxon>Alteromonadales</taxon>
        <taxon>Idiomarinaceae</taxon>
        <taxon>Idiomarina</taxon>
    </lineage>
</organism>
<sequence>MYDPLNDSTLPAKASRVGYWTSHSVEWPTPAEQLPKKTDVLVIGGGYTGLNAAIESREQGRAVTVIDAESLAWGCSTRNAGFVMKSTGRLGLKHWYDTLGPQGAKAMAAEHQAALERIRTQVQHCPDQCDARDGGYIKLAHNPGAVKALKEQYDFLRSIEQPVSWLTQRDVADKLNTAHGFAGLKFDDCFAINPIKLAASVARQAQKAGATLVEQCTATAMTQVDGGWQVQTSQGVIVAHSVLFATNAYTTQRLFPKLARRNLPVVSSIIVTPPLTQAQLDATRLSDHYAYMDTRVLKYYFRLLPDNRLLFGGRGAIRGADADDPRYAKRLLAALHASFPALQGISQWEHFWSGWVSVSLDDYPRVMSLDKNVYASMGYCGAGVSFSSLAGKRLAEKACNIALPDLPYYQSELKPFPFAGFRRLGQWAFYHYGRMKDKWG</sequence>
<dbReference type="GO" id="GO:0005737">
    <property type="term" value="C:cytoplasm"/>
    <property type="evidence" value="ECO:0007669"/>
    <property type="project" value="TreeGrafter"/>
</dbReference>
<accession>A0A432Y2A2</accession>
<dbReference type="GO" id="GO:0016491">
    <property type="term" value="F:oxidoreductase activity"/>
    <property type="evidence" value="ECO:0007669"/>
    <property type="project" value="UniProtKB-KW"/>
</dbReference>
<evidence type="ECO:0000256" key="1">
    <source>
        <dbReference type="ARBA" id="ARBA00023002"/>
    </source>
</evidence>
<dbReference type="InterPro" id="IPR006076">
    <property type="entry name" value="FAD-dep_OxRdtase"/>
</dbReference>
<protein>
    <submittedName>
        <fullName evidence="3">FAD-binding oxidoreductase</fullName>
    </submittedName>
</protein>
<evidence type="ECO:0000313" key="4">
    <source>
        <dbReference type="Proteomes" id="UP000287330"/>
    </source>
</evidence>
<dbReference type="OrthoDB" id="311718at2"/>
<dbReference type="Pfam" id="PF01266">
    <property type="entry name" value="DAO"/>
    <property type="match status" value="1"/>
</dbReference>
<dbReference type="PANTHER" id="PTHR13847">
    <property type="entry name" value="SARCOSINE DEHYDROGENASE-RELATED"/>
    <property type="match status" value="1"/>
</dbReference>
<evidence type="ECO:0000313" key="3">
    <source>
        <dbReference type="EMBL" id="RUO55074.1"/>
    </source>
</evidence>
<dbReference type="AlphaFoldDB" id="A0A432Y2A2"/>
<reference evidence="4" key="1">
    <citation type="journal article" date="2018" name="Front. Microbiol.">
        <title>Genome-Based Analysis Reveals the Taxonomy and Diversity of the Family Idiomarinaceae.</title>
        <authorList>
            <person name="Liu Y."/>
            <person name="Lai Q."/>
            <person name="Shao Z."/>
        </authorList>
    </citation>
    <scope>NUCLEOTIDE SEQUENCE [LARGE SCALE GENOMIC DNA]</scope>
    <source>
        <strain evidence="4">F23</strain>
    </source>
</reference>
<gene>
    <name evidence="3" type="ORF">CWE25_06755</name>
</gene>
<feature type="domain" description="FAD dependent oxidoreductase" evidence="2">
    <location>
        <begin position="39"/>
        <end position="396"/>
    </location>
</feature>
<dbReference type="Gene3D" id="3.30.9.10">
    <property type="entry name" value="D-Amino Acid Oxidase, subunit A, domain 2"/>
    <property type="match status" value="1"/>
</dbReference>
<evidence type="ECO:0000259" key="2">
    <source>
        <dbReference type="Pfam" id="PF01266"/>
    </source>
</evidence>
<proteinExistence type="predicted"/>
<dbReference type="Gene3D" id="3.50.50.60">
    <property type="entry name" value="FAD/NAD(P)-binding domain"/>
    <property type="match status" value="1"/>
</dbReference>
<dbReference type="Proteomes" id="UP000287330">
    <property type="component" value="Unassembled WGS sequence"/>
</dbReference>
<keyword evidence="1" id="KW-0560">Oxidoreductase</keyword>
<dbReference type="PANTHER" id="PTHR13847:SF281">
    <property type="entry name" value="FAD DEPENDENT OXIDOREDUCTASE DOMAIN-CONTAINING PROTEIN"/>
    <property type="match status" value="1"/>
</dbReference>
<dbReference type="InterPro" id="IPR036188">
    <property type="entry name" value="FAD/NAD-bd_sf"/>
</dbReference>
<dbReference type="RefSeq" id="WP_110574117.1">
    <property type="nucleotide sequence ID" value="NZ_PIPV01000004.1"/>
</dbReference>
<name>A0A432Y2A2_9GAMM</name>
<keyword evidence="4" id="KW-1185">Reference proteome</keyword>